<dbReference type="PANTHER" id="PTHR12801:SF115">
    <property type="entry name" value="FI18136P1-RELATED"/>
    <property type="match status" value="1"/>
</dbReference>
<dbReference type="CDD" id="cd06145">
    <property type="entry name" value="REX1_like"/>
    <property type="match status" value="1"/>
</dbReference>
<dbReference type="Pfam" id="PF00929">
    <property type="entry name" value="RNase_T"/>
    <property type="match status" value="1"/>
</dbReference>
<evidence type="ECO:0000256" key="4">
    <source>
        <dbReference type="ARBA" id="ARBA00022801"/>
    </source>
</evidence>
<feature type="compositionally biased region" description="Basic and acidic residues" evidence="7">
    <location>
        <begin position="531"/>
        <end position="552"/>
    </location>
</feature>
<dbReference type="InterPro" id="IPR047021">
    <property type="entry name" value="REXO1/3/4-like"/>
</dbReference>
<feature type="region of interest" description="Disordered" evidence="7">
    <location>
        <begin position="588"/>
        <end position="632"/>
    </location>
</feature>
<dbReference type="Gene3D" id="3.30.420.10">
    <property type="entry name" value="Ribonuclease H-like superfamily/Ribonuclease H"/>
    <property type="match status" value="1"/>
</dbReference>
<dbReference type="GO" id="GO:0003676">
    <property type="term" value="F:nucleic acid binding"/>
    <property type="evidence" value="ECO:0007669"/>
    <property type="project" value="InterPro"/>
</dbReference>
<dbReference type="InterPro" id="IPR034922">
    <property type="entry name" value="REX1-like_exo"/>
</dbReference>
<dbReference type="InterPro" id="IPR012337">
    <property type="entry name" value="RNaseH-like_sf"/>
</dbReference>
<evidence type="ECO:0000256" key="5">
    <source>
        <dbReference type="ARBA" id="ARBA00022839"/>
    </source>
</evidence>
<dbReference type="PANTHER" id="PTHR12801">
    <property type="entry name" value="RNA EXONUCLEASE REXO1 / RECO3 FAMILY MEMBER-RELATED"/>
    <property type="match status" value="1"/>
</dbReference>
<feature type="region of interest" description="Disordered" evidence="7">
    <location>
        <begin position="153"/>
        <end position="184"/>
    </location>
</feature>
<comment type="similarity">
    <text evidence="2">Belongs to the REXO1/REXO3 family.</text>
</comment>
<feature type="region of interest" description="Disordered" evidence="7">
    <location>
        <begin position="895"/>
        <end position="919"/>
    </location>
</feature>
<dbReference type="GO" id="GO:0004527">
    <property type="term" value="F:exonuclease activity"/>
    <property type="evidence" value="ECO:0007669"/>
    <property type="project" value="UniProtKB-KW"/>
</dbReference>
<feature type="region of interest" description="Disordered" evidence="7">
    <location>
        <begin position="235"/>
        <end position="267"/>
    </location>
</feature>
<evidence type="ECO:0000313" key="9">
    <source>
        <dbReference type="EMBL" id="CEM43981.1"/>
    </source>
</evidence>
<feature type="compositionally biased region" description="Acidic residues" evidence="7">
    <location>
        <begin position="612"/>
        <end position="630"/>
    </location>
</feature>
<protein>
    <recommendedName>
        <fullName evidence="8">Exonuclease domain-containing protein</fullName>
    </recommendedName>
</protein>
<evidence type="ECO:0000256" key="7">
    <source>
        <dbReference type="SAM" id="MobiDB-lite"/>
    </source>
</evidence>
<dbReference type="AlphaFoldDB" id="A0A0G4HIT7"/>
<sequence>MGKKGGKRKFPLEGGVAGIVAQQSQKKDKEKADPEIPSLSLVPLEIQGKTISLTDVQNLILWTLTDKEGECPRWVSIQRKQKVPSVIVLLVPFLDLEFFRRELAIQDLPFLKQFAKQRAEGSSVCVSGRNVFVDRRGDSFVEELLSVRRKKNFQHPKGKKEQQAAAAVAARDKDPKGGSEEERALGRVPLLMASPEELKRHNFPLYLMKNGVLEAPLGFRSLELESARKRRAAAARTAVEGPAVDSLRDKTANGETETETGTGKETAGVRGQAMGVNRFAALDLNSSGEETASPVGGQREREAREDLSRASNGDELYPRWSSVQMTDLVGIDCEMVLTDAGEGEEEISEVARVSLVSGVAPHECLLDVLIQPKGRVTDYLTKFSGIDEHMLKGVTTTLDEVLTRMESEGLVGERTVLVGHSLENDLMCMRLVHSRILDTSLMFPHKRPPLKYSLANLAVTWLPPEEFTQLKGSRKDGKGHDPTDDARAAMRLAILKMKSGTSLGLKGPASDVSPLGSLLCGSLCGESAQAGKEKEKEKEKKGAAGSGVEKDNPSAAFVLSSVSGQSQGQGAEGNGVTGALHSVATKLRSEANASSASASTDNAKRRKKGGEDEAVEGESGEGCGGEDEELLGGVDGDAVAMDEEDEGGAFGSVVVDSIPHRHTHAVFSEVFQGTRVVTLPLPSFSSSSSGSFPSADNDADKAVASECVRVLKGRGKGGEGKKQGERVVVCAFRGLQRVCCRQLGMRTWENRLTEWDLRPRALTRRFLEVNGNAVQKEKGADGEKSGEVEGGQMAVQAQNGEGEAGFVEDGEGEVEELGWIPGEDWGKSFQTPSAFADVSRLFPPPSVEAKRKAVKKIDGLAACVAAAAPEGSVIVLVSGSGDAARHFSLSNLKRQCGKATEGGGDEKERDKDKGGDGVACVPHARAVERLSGHTGQPPFDYLPWTSAMENELQRSRAVFQDAFFLFGLRGKERPPGAPKEEEETAETSSSSCLGRGQGGELKSGGDENTTMWDGVKLFGEEGKGDGELAADSGTVPMVGGGGNSSWVSETQGPPAGGVADGGGQKRVFKLFD</sequence>
<dbReference type="GO" id="GO:0005634">
    <property type="term" value="C:nucleus"/>
    <property type="evidence" value="ECO:0007669"/>
    <property type="project" value="UniProtKB-SubCell"/>
</dbReference>
<dbReference type="EMBL" id="CDMZ01002809">
    <property type="protein sequence ID" value="CEM43981.1"/>
    <property type="molecule type" value="Genomic_DNA"/>
</dbReference>
<feature type="region of interest" description="Disordered" evidence="7">
    <location>
        <begin position="1"/>
        <end position="34"/>
    </location>
</feature>
<evidence type="ECO:0000256" key="2">
    <source>
        <dbReference type="ARBA" id="ARBA00006357"/>
    </source>
</evidence>
<feature type="region of interest" description="Disordered" evidence="7">
    <location>
        <begin position="969"/>
        <end position="1064"/>
    </location>
</feature>
<feature type="compositionally biased region" description="Low complexity" evidence="7">
    <location>
        <begin position="253"/>
        <end position="267"/>
    </location>
</feature>
<evidence type="ECO:0000256" key="6">
    <source>
        <dbReference type="ARBA" id="ARBA00023242"/>
    </source>
</evidence>
<keyword evidence="4" id="KW-0378">Hydrolase</keyword>
<feature type="compositionally biased region" description="Basic and acidic residues" evidence="7">
    <location>
        <begin position="170"/>
        <end position="184"/>
    </location>
</feature>
<dbReference type="SMART" id="SM00479">
    <property type="entry name" value="EXOIII"/>
    <property type="match status" value="1"/>
</dbReference>
<comment type="subcellular location">
    <subcellularLocation>
        <location evidence="1">Nucleus</location>
    </subcellularLocation>
</comment>
<dbReference type="InterPro" id="IPR036397">
    <property type="entry name" value="RNaseH_sf"/>
</dbReference>
<feature type="region of interest" description="Disordered" evidence="7">
    <location>
        <begin position="283"/>
        <end position="314"/>
    </location>
</feature>
<keyword evidence="5" id="KW-0269">Exonuclease</keyword>
<feature type="compositionally biased region" description="Low complexity" evidence="7">
    <location>
        <begin position="590"/>
        <end position="601"/>
    </location>
</feature>
<proteinExistence type="inferred from homology"/>
<name>A0A0G4HIT7_9ALVE</name>
<feature type="compositionally biased region" description="Basic and acidic residues" evidence="7">
    <location>
        <begin position="904"/>
        <end position="915"/>
    </location>
</feature>
<feature type="compositionally biased region" description="Basic and acidic residues" evidence="7">
    <location>
        <begin position="298"/>
        <end position="308"/>
    </location>
</feature>
<reference evidence="9" key="1">
    <citation type="submission" date="2014-11" db="EMBL/GenBank/DDBJ databases">
        <authorList>
            <person name="Otto D Thomas"/>
            <person name="Naeem Raeece"/>
        </authorList>
    </citation>
    <scope>NUCLEOTIDE SEQUENCE</scope>
</reference>
<evidence type="ECO:0000256" key="3">
    <source>
        <dbReference type="ARBA" id="ARBA00022722"/>
    </source>
</evidence>
<feature type="compositionally biased region" description="Basic and acidic residues" evidence="7">
    <location>
        <begin position="25"/>
        <end position="34"/>
    </location>
</feature>
<organism evidence="9">
    <name type="scientific">Chromera velia CCMP2878</name>
    <dbReference type="NCBI Taxonomy" id="1169474"/>
    <lineage>
        <taxon>Eukaryota</taxon>
        <taxon>Sar</taxon>
        <taxon>Alveolata</taxon>
        <taxon>Colpodellida</taxon>
        <taxon>Chromeraceae</taxon>
        <taxon>Chromera</taxon>
    </lineage>
</organism>
<accession>A0A0G4HIT7</accession>
<feature type="region of interest" description="Disordered" evidence="7">
    <location>
        <begin position="530"/>
        <end position="552"/>
    </location>
</feature>
<gene>
    <name evidence="9" type="ORF">Cvel_27963</name>
</gene>
<feature type="compositionally biased region" description="Gly residues" evidence="7">
    <location>
        <begin position="1054"/>
        <end position="1064"/>
    </location>
</feature>
<keyword evidence="3" id="KW-0540">Nuclease</keyword>
<dbReference type="VEuPathDB" id="CryptoDB:Cvel_27963"/>
<keyword evidence="6" id="KW-0539">Nucleus</keyword>
<evidence type="ECO:0000256" key="1">
    <source>
        <dbReference type="ARBA" id="ARBA00004123"/>
    </source>
</evidence>
<feature type="domain" description="Exonuclease" evidence="8">
    <location>
        <begin position="327"/>
        <end position="502"/>
    </location>
</feature>
<evidence type="ECO:0000259" key="8">
    <source>
        <dbReference type="SMART" id="SM00479"/>
    </source>
</evidence>
<dbReference type="InterPro" id="IPR013520">
    <property type="entry name" value="Ribonucl_H"/>
</dbReference>
<dbReference type="SUPFAM" id="SSF53098">
    <property type="entry name" value="Ribonuclease H-like"/>
    <property type="match status" value="1"/>
</dbReference>